<dbReference type="SUPFAM" id="SSF47413">
    <property type="entry name" value="lambda repressor-like DNA-binding domains"/>
    <property type="match status" value="1"/>
</dbReference>
<accession>A0A8I0PET7</accession>
<comment type="caution">
    <text evidence="2">The sequence shown here is derived from an EMBL/GenBank/DDBJ whole genome shotgun (WGS) entry which is preliminary data.</text>
</comment>
<sequence length="250" mass="27742">MGLAAGARRRTPGLRREEVAQLAGMSVDYYTRLEQSRGPRPSRQMLTALARALRLTEDERDHLFHLTGEEAPRREATSTHVRPGLLLVLDRLHDTPAMVATDCGEVLAQNALSRALSGDVLARPPRGRNMIRCFFLDPAAQELFPPEDRPRRAREQVAGLRAVASARPTDHEPAALVAELRAASEEFAHLWDEHEVAVRRATTKRFRHPVIGILELDCEVLVASSTARRALVCSRRPPSEGRESSAKPCS</sequence>
<dbReference type="EMBL" id="JADBGF010000001">
    <property type="protein sequence ID" value="MBE1602862.1"/>
    <property type="molecule type" value="Genomic_DNA"/>
</dbReference>
<evidence type="ECO:0000259" key="1">
    <source>
        <dbReference type="PROSITE" id="PS50943"/>
    </source>
</evidence>
<dbReference type="Pfam" id="PF13560">
    <property type="entry name" value="HTH_31"/>
    <property type="match status" value="1"/>
</dbReference>
<dbReference type="Gene3D" id="1.10.260.40">
    <property type="entry name" value="lambda repressor-like DNA-binding domains"/>
    <property type="match status" value="1"/>
</dbReference>
<dbReference type="GO" id="GO:0003677">
    <property type="term" value="F:DNA binding"/>
    <property type="evidence" value="ECO:0007669"/>
    <property type="project" value="InterPro"/>
</dbReference>
<dbReference type="PROSITE" id="PS50943">
    <property type="entry name" value="HTH_CROC1"/>
    <property type="match status" value="1"/>
</dbReference>
<dbReference type="PANTHER" id="PTHR35010:SF2">
    <property type="entry name" value="BLL4672 PROTEIN"/>
    <property type="match status" value="1"/>
</dbReference>
<proteinExistence type="predicted"/>
<name>A0A8I0PET7_9ACTN</name>
<reference evidence="2 3" key="1">
    <citation type="submission" date="2020-10" db="EMBL/GenBank/DDBJ databases">
        <title>Sequencing the genomes of 1000 actinobacteria strains.</title>
        <authorList>
            <person name="Klenk H.-P."/>
        </authorList>
    </citation>
    <scope>NUCLEOTIDE SEQUENCE [LARGE SCALE GENOMIC DNA]</scope>
    <source>
        <strain evidence="2 3">DSM 41803</strain>
    </source>
</reference>
<dbReference type="InterPro" id="IPR041413">
    <property type="entry name" value="MLTR_LBD"/>
</dbReference>
<feature type="domain" description="HTH cro/C1-type" evidence="1">
    <location>
        <begin position="13"/>
        <end position="60"/>
    </location>
</feature>
<dbReference type="Proteomes" id="UP000629287">
    <property type="component" value="Unassembled WGS sequence"/>
</dbReference>
<dbReference type="PANTHER" id="PTHR35010">
    <property type="entry name" value="BLL4672 PROTEIN-RELATED"/>
    <property type="match status" value="1"/>
</dbReference>
<dbReference type="InterPro" id="IPR010982">
    <property type="entry name" value="Lambda_DNA-bd_dom_sf"/>
</dbReference>
<protein>
    <submittedName>
        <fullName evidence="2">Transcriptional regulator with XRE-family HTH domain</fullName>
    </submittedName>
</protein>
<evidence type="ECO:0000313" key="3">
    <source>
        <dbReference type="Proteomes" id="UP000629287"/>
    </source>
</evidence>
<dbReference type="Pfam" id="PF17765">
    <property type="entry name" value="MLTR_LBD"/>
    <property type="match status" value="1"/>
</dbReference>
<dbReference type="CDD" id="cd00093">
    <property type="entry name" value="HTH_XRE"/>
    <property type="match status" value="1"/>
</dbReference>
<gene>
    <name evidence="2" type="ORF">H4687_008991</name>
</gene>
<dbReference type="AlphaFoldDB" id="A0A8I0PET7"/>
<dbReference type="SMART" id="SM00530">
    <property type="entry name" value="HTH_XRE"/>
    <property type="match status" value="1"/>
</dbReference>
<keyword evidence="3" id="KW-1185">Reference proteome</keyword>
<organism evidence="2 3">
    <name type="scientific">Streptomyces stelliscabiei</name>
    <dbReference type="NCBI Taxonomy" id="146820"/>
    <lineage>
        <taxon>Bacteria</taxon>
        <taxon>Bacillati</taxon>
        <taxon>Actinomycetota</taxon>
        <taxon>Actinomycetes</taxon>
        <taxon>Kitasatosporales</taxon>
        <taxon>Streptomycetaceae</taxon>
        <taxon>Streptomyces</taxon>
    </lineage>
</organism>
<evidence type="ECO:0000313" key="2">
    <source>
        <dbReference type="EMBL" id="MBE1602862.1"/>
    </source>
</evidence>
<dbReference type="InterPro" id="IPR001387">
    <property type="entry name" value="Cro/C1-type_HTH"/>
</dbReference>
<dbReference type="Gene3D" id="3.30.450.180">
    <property type="match status" value="1"/>
</dbReference>